<dbReference type="EC" id="3.6.1.-" evidence="10"/>
<keyword evidence="1 10" id="KW-0963">Cytoplasm</keyword>
<keyword evidence="6 10" id="KW-0378">Hydrolase</keyword>
<comment type="similarity">
    <text evidence="10">Belongs to the TRAFAC class YlqF/YawG GTPase family. RsgA subfamily.</text>
</comment>
<dbReference type="EMBL" id="QAOH01000005">
    <property type="protein sequence ID" value="PTQ73403.1"/>
    <property type="molecule type" value="Genomic_DNA"/>
</dbReference>
<dbReference type="SUPFAM" id="SSF52540">
    <property type="entry name" value="P-loop containing nucleoside triphosphate hydrolases"/>
    <property type="match status" value="1"/>
</dbReference>
<proteinExistence type="inferred from homology"/>
<dbReference type="GO" id="GO:0042274">
    <property type="term" value="P:ribosomal small subunit biogenesis"/>
    <property type="evidence" value="ECO:0007669"/>
    <property type="project" value="UniProtKB-UniRule"/>
</dbReference>
<evidence type="ECO:0000256" key="11">
    <source>
        <dbReference type="SAM" id="MobiDB-lite"/>
    </source>
</evidence>
<feature type="region of interest" description="Disordered" evidence="11">
    <location>
        <begin position="320"/>
        <end position="352"/>
    </location>
</feature>
<dbReference type="AlphaFoldDB" id="A0A2T5HP95"/>
<keyword evidence="9 10" id="KW-0342">GTP-binding</keyword>
<feature type="domain" description="EngC GTPase" evidence="12">
    <location>
        <begin position="106"/>
        <end position="254"/>
    </location>
</feature>
<evidence type="ECO:0000256" key="9">
    <source>
        <dbReference type="ARBA" id="ARBA00023134"/>
    </source>
</evidence>
<comment type="function">
    <text evidence="10">One of several proteins that assist in the late maturation steps of the functional core of the 30S ribosomal subunit. Helps release RbfA from mature subunits. May play a role in the assembly of ribosomal proteins into the subunit. Circularly permuted GTPase that catalyzes slow GTP hydrolysis, GTPase activity is stimulated by the 30S ribosomal subunit.</text>
</comment>
<comment type="cofactor">
    <cofactor evidence="10">
        <name>Zn(2+)</name>
        <dbReference type="ChEBI" id="CHEBI:29105"/>
    </cofactor>
    <text evidence="10">Binds 1 zinc ion per subunit.</text>
</comment>
<dbReference type="RefSeq" id="WP_107816112.1">
    <property type="nucleotide sequence ID" value="NZ_QAOH01000005.1"/>
</dbReference>
<dbReference type="InterPro" id="IPR030378">
    <property type="entry name" value="G_CP_dom"/>
</dbReference>
<feature type="binding site" evidence="10">
    <location>
        <position position="286"/>
    </location>
    <ligand>
        <name>Zn(2+)</name>
        <dbReference type="ChEBI" id="CHEBI:29105"/>
    </ligand>
</feature>
<dbReference type="GO" id="GO:0005525">
    <property type="term" value="F:GTP binding"/>
    <property type="evidence" value="ECO:0007669"/>
    <property type="project" value="UniProtKB-UniRule"/>
</dbReference>
<evidence type="ECO:0000259" key="12">
    <source>
        <dbReference type="PROSITE" id="PS50936"/>
    </source>
</evidence>
<evidence type="ECO:0000313" key="15">
    <source>
        <dbReference type="Proteomes" id="UP000244077"/>
    </source>
</evidence>
<evidence type="ECO:0000256" key="1">
    <source>
        <dbReference type="ARBA" id="ARBA00022490"/>
    </source>
</evidence>
<comment type="subcellular location">
    <subcellularLocation>
        <location evidence="10">Cytoplasm</location>
    </subcellularLocation>
</comment>
<dbReference type="PROSITE" id="PS50936">
    <property type="entry name" value="ENGC_GTPASE"/>
    <property type="match status" value="1"/>
</dbReference>
<dbReference type="GO" id="GO:0019843">
    <property type="term" value="F:rRNA binding"/>
    <property type="evidence" value="ECO:0007669"/>
    <property type="project" value="UniProtKB-KW"/>
</dbReference>
<comment type="subunit">
    <text evidence="10">Monomer. Associates with 30S ribosomal subunit, binds 16S rRNA.</text>
</comment>
<dbReference type="CDD" id="cd01854">
    <property type="entry name" value="YjeQ_EngC"/>
    <property type="match status" value="1"/>
</dbReference>
<dbReference type="Pfam" id="PF03193">
    <property type="entry name" value="RsgA_GTPase"/>
    <property type="match status" value="1"/>
</dbReference>
<evidence type="ECO:0000256" key="5">
    <source>
        <dbReference type="ARBA" id="ARBA00022741"/>
    </source>
</evidence>
<dbReference type="InterPro" id="IPR004881">
    <property type="entry name" value="Ribosome_biogen_GTPase_RsgA"/>
</dbReference>
<keyword evidence="3 10" id="KW-0479">Metal-binding</keyword>
<dbReference type="InterPro" id="IPR010914">
    <property type="entry name" value="RsgA_GTPase_dom"/>
</dbReference>
<dbReference type="Gene3D" id="3.40.50.300">
    <property type="entry name" value="P-loop containing nucleotide triphosphate hydrolases"/>
    <property type="match status" value="1"/>
</dbReference>
<organism evidence="14 15">
    <name type="scientific">Celeribacter persicus</name>
    <dbReference type="NCBI Taxonomy" id="1651082"/>
    <lineage>
        <taxon>Bacteria</taxon>
        <taxon>Pseudomonadati</taxon>
        <taxon>Pseudomonadota</taxon>
        <taxon>Alphaproteobacteria</taxon>
        <taxon>Rhodobacterales</taxon>
        <taxon>Roseobacteraceae</taxon>
        <taxon>Celeribacter</taxon>
    </lineage>
</organism>
<keyword evidence="7 10" id="KW-0862">Zinc</keyword>
<dbReference type="OrthoDB" id="9809485at2"/>
<dbReference type="PANTHER" id="PTHR32120">
    <property type="entry name" value="SMALL RIBOSOMAL SUBUNIT BIOGENESIS GTPASE RSGA"/>
    <property type="match status" value="1"/>
</dbReference>
<feature type="binding site" evidence="10">
    <location>
        <begin position="145"/>
        <end position="148"/>
    </location>
    <ligand>
        <name>GTP</name>
        <dbReference type="ChEBI" id="CHEBI:37565"/>
    </ligand>
</feature>
<evidence type="ECO:0000256" key="4">
    <source>
        <dbReference type="ARBA" id="ARBA00022730"/>
    </source>
</evidence>
<gene>
    <name evidence="10" type="primary">rsgA</name>
    <name evidence="14" type="ORF">C8N42_105104</name>
</gene>
<dbReference type="GO" id="GO:0005737">
    <property type="term" value="C:cytoplasm"/>
    <property type="evidence" value="ECO:0007669"/>
    <property type="project" value="UniProtKB-SubCell"/>
</dbReference>
<dbReference type="GO" id="GO:0046872">
    <property type="term" value="F:metal ion binding"/>
    <property type="evidence" value="ECO:0007669"/>
    <property type="project" value="UniProtKB-KW"/>
</dbReference>
<dbReference type="HAMAP" id="MF_01820">
    <property type="entry name" value="GTPase_RsgA"/>
    <property type="match status" value="1"/>
</dbReference>
<evidence type="ECO:0000256" key="8">
    <source>
        <dbReference type="ARBA" id="ARBA00022884"/>
    </source>
</evidence>
<dbReference type="NCBIfam" id="TIGR00157">
    <property type="entry name" value="ribosome small subunit-dependent GTPase A"/>
    <property type="match status" value="1"/>
</dbReference>
<feature type="compositionally biased region" description="Basic residues" evidence="11">
    <location>
        <begin position="331"/>
        <end position="352"/>
    </location>
</feature>
<feature type="compositionally biased region" description="Basic and acidic residues" evidence="11">
    <location>
        <begin position="320"/>
        <end position="330"/>
    </location>
</feature>
<dbReference type="Proteomes" id="UP000244077">
    <property type="component" value="Unassembled WGS sequence"/>
</dbReference>
<keyword evidence="4 10" id="KW-0699">rRNA-binding</keyword>
<dbReference type="PANTHER" id="PTHR32120:SF10">
    <property type="entry name" value="SMALL RIBOSOMAL SUBUNIT BIOGENESIS GTPASE RSGA"/>
    <property type="match status" value="1"/>
</dbReference>
<feature type="binding site" evidence="10">
    <location>
        <position position="292"/>
    </location>
    <ligand>
        <name>Zn(2+)</name>
        <dbReference type="ChEBI" id="CHEBI:29105"/>
    </ligand>
</feature>
<sequence>MTSDLNTPNLILLGWSQFFNGQLDLEEFETLTPVRLSEVRRRSIVVLTPDLERQEIALTGDHVATDMAVGDFALTDGERLIRVLDRKTVISRKAAGVSAQAQLIAANIDTLFITTSCNLDFNEARLERYLAIAIEAEATPVIVITKADKPEDMPGEVYADRAKALYDGAEVLLINAKSPDDIARLERYCGMGQTIALVGSSGVGKSTIARGLTGKDIEVGDIREDDAKGRHTTTSRSMHRMHAGGWLIDTPGMRELALHDASEGIATLFEDITDLATQCKFSDCQHQTEPGCAVRRAVENGELDPERLERWRKLMEEDARNSETIAEARERGRKFSKMVKTTMKTKKARRGE</sequence>
<evidence type="ECO:0000313" key="14">
    <source>
        <dbReference type="EMBL" id="PTQ73403.1"/>
    </source>
</evidence>
<protein>
    <recommendedName>
        <fullName evidence="10">Small ribosomal subunit biogenesis GTPase RsgA</fullName>
        <ecNumber evidence="10">3.6.1.-</ecNumber>
    </recommendedName>
</protein>
<evidence type="ECO:0000256" key="3">
    <source>
        <dbReference type="ARBA" id="ARBA00022723"/>
    </source>
</evidence>
<dbReference type="Gene3D" id="1.10.40.50">
    <property type="entry name" value="Probable gtpase engc, domain 3"/>
    <property type="match status" value="1"/>
</dbReference>
<evidence type="ECO:0000256" key="7">
    <source>
        <dbReference type="ARBA" id="ARBA00022833"/>
    </source>
</evidence>
<keyword evidence="8 10" id="KW-0694">RNA-binding</keyword>
<reference evidence="14 15" key="1">
    <citation type="submission" date="2018-04" db="EMBL/GenBank/DDBJ databases">
        <title>Genomic Encyclopedia of Archaeal and Bacterial Type Strains, Phase II (KMG-II): from individual species to whole genera.</title>
        <authorList>
            <person name="Goeker M."/>
        </authorList>
    </citation>
    <scope>NUCLEOTIDE SEQUENCE [LARGE SCALE GENOMIC DNA]</scope>
    <source>
        <strain evidence="14 15">DSM 100434</strain>
    </source>
</reference>
<accession>A0A2T5HP95</accession>
<evidence type="ECO:0000256" key="10">
    <source>
        <dbReference type="HAMAP-Rule" id="MF_01820"/>
    </source>
</evidence>
<evidence type="ECO:0000256" key="6">
    <source>
        <dbReference type="ARBA" id="ARBA00022801"/>
    </source>
</evidence>
<keyword evidence="15" id="KW-1185">Reference proteome</keyword>
<feature type="binding site" evidence="10">
    <location>
        <begin position="199"/>
        <end position="207"/>
    </location>
    <ligand>
        <name>GTP</name>
        <dbReference type="ChEBI" id="CHEBI:37565"/>
    </ligand>
</feature>
<comment type="caution">
    <text evidence="14">The sequence shown here is derived from an EMBL/GenBank/DDBJ whole genome shotgun (WGS) entry which is preliminary data.</text>
</comment>
<dbReference type="PROSITE" id="PS51721">
    <property type="entry name" value="G_CP"/>
    <property type="match status" value="1"/>
</dbReference>
<keyword evidence="5 10" id="KW-0547">Nucleotide-binding</keyword>
<evidence type="ECO:0000259" key="13">
    <source>
        <dbReference type="PROSITE" id="PS51721"/>
    </source>
</evidence>
<dbReference type="InterPro" id="IPR027417">
    <property type="entry name" value="P-loop_NTPase"/>
</dbReference>
<name>A0A2T5HP95_9RHOB</name>
<dbReference type="GO" id="GO:0003924">
    <property type="term" value="F:GTPase activity"/>
    <property type="evidence" value="ECO:0007669"/>
    <property type="project" value="UniProtKB-UniRule"/>
</dbReference>
<keyword evidence="2 10" id="KW-0690">Ribosome biogenesis</keyword>
<feature type="domain" description="CP-type G" evidence="13">
    <location>
        <begin position="100"/>
        <end position="256"/>
    </location>
</feature>
<feature type="binding site" evidence="10">
    <location>
        <position position="284"/>
    </location>
    <ligand>
        <name>Zn(2+)</name>
        <dbReference type="ChEBI" id="CHEBI:29105"/>
    </ligand>
</feature>
<feature type="binding site" evidence="10">
    <location>
        <position position="279"/>
    </location>
    <ligand>
        <name>Zn(2+)</name>
        <dbReference type="ChEBI" id="CHEBI:29105"/>
    </ligand>
</feature>
<evidence type="ECO:0000256" key="2">
    <source>
        <dbReference type="ARBA" id="ARBA00022517"/>
    </source>
</evidence>